<dbReference type="GO" id="GO:0090730">
    <property type="term" value="C:Las1 complex"/>
    <property type="evidence" value="ECO:0007669"/>
    <property type="project" value="InterPro"/>
</dbReference>
<dbReference type="STRING" id="4781.A0A0N7L5Q0"/>
<protein>
    <submittedName>
        <fullName evidence="1">Nuclear protein involved in cell morphogenesis and cell surface growth</fullName>
    </submittedName>
</protein>
<reference evidence="2" key="1">
    <citation type="submission" date="2014-09" db="EMBL/GenBank/DDBJ databases">
        <authorList>
            <person name="Sharma Rahul"/>
            <person name="Thines Marco"/>
        </authorList>
    </citation>
    <scope>NUCLEOTIDE SEQUENCE [LARGE SCALE GENOMIC DNA]</scope>
</reference>
<dbReference type="AlphaFoldDB" id="A0A0N7L5Q0"/>
<dbReference type="EMBL" id="CCYD01000610">
    <property type="protein sequence ID" value="CEG42091.1"/>
    <property type="molecule type" value="Genomic_DNA"/>
</dbReference>
<keyword evidence="2" id="KW-1185">Reference proteome</keyword>
<proteinExistence type="predicted"/>
<dbReference type="InterPro" id="IPR007174">
    <property type="entry name" value="Las1"/>
</dbReference>
<dbReference type="PANTHER" id="PTHR15002:SF0">
    <property type="entry name" value="RIBOSOMAL BIOGENESIS PROTEIN LAS1L"/>
    <property type="match status" value="1"/>
</dbReference>
<dbReference type="PANTHER" id="PTHR15002">
    <property type="entry name" value="RIBOSOMAL BIOGENESIS PROTEIN LAS1L"/>
    <property type="match status" value="1"/>
</dbReference>
<dbReference type="GO" id="GO:0000470">
    <property type="term" value="P:maturation of LSU-rRNA"/>
    <property type="evidence" value="ECO:0007669"/>
    <property type="project" value="TreeGrafter"/>
</dbReference>
<dbReference type="Proteomes" id="UP000054928">
    <property type="component" value="Unassembled WGS sequence"/>
</dbReference>
<dbReference type="GO" id="GO:0004519">
    <property type="term" value="F:endonuclease activity"/>
    <property type="evidence" value="ECO:0007669"/>
    <property type="project" value="InterPro"/>
</dbReference>
<dbReference type="GO" id="GO:0000460">
    <property type="term" value="P:maturation of 5.8S rRNA"/>
    <property type="evidence" value="ECO:0007669"/>
    <property type="project" value="TreeGrafter"/>
</dbReference>
<evidence type="ECO:0000313" key="1">
    <source>
        <dbReference type="EMBL" id="CEG42091.1"/>
    </source>
</evidence>
<accession>A0A0N7L5Q0</accession>
<dbReference type="RefSeq" id="XP_024578460.1">
    <property type="nucleotide sequence ID" value="XM_024727933.1"/>
</dbReference>
<dbReference type="OrthoDB" id="10263222at2759"/>
<dbReference type="OMA" id="HESTHNQ"/>
<dbReference type="GO" id="GO:0030687">
    <property type="term" value="C:preribosome, large subunit precursor"/>
    <property type="evidence" value="ECO:0007669"/>
    <property type="project" value="TreeGrafter"/>
</dbReference>
<dbReference type="GeneID" id="36407451"/>
<organism evidence="1 2">
    <name type="scientific">Plasmopara halstedii</name>
    <name type="common">Downy mildew of sunflower</name>
    <dbReference type="NCBI Taxonomy" id="4781"/>
    <lineage>
        <taxon>Eukaryota</taxon>
        <taxon>Sar</taxon>
        <taxon>Stramenopiles</taxon>
        <taxon>Oomycota</taxon>
        <taxon>Peronosporomycetes</taxon>
        <taxon>Peronosporales</taxon>
        <taxon>Peronosporaceae</taxon>
        <taxon>Plasmopara</taxon>
    </lineage>
</organism>
<name>A0A0N7L5Q0_PLAHL</name>
<evidence type="ECO:0000313" key="2">
    <source>
        <dbReference type="Proteomes" id="UP000054928"/>
    </source>
</evidence>
<sequence length="521" mass="59766">MSCRRNAVPWVDWVEWQDVHESLFSTDPFLQQRAVSRVAAWRSRTQLPVAINATSQLVELQLHESMAQHHHHAVGVSSRSHSELSLLYANIIVRCVNGLVDASQKGEYAHAVSTLAQRIGIPLWIVDLRHESTHNQLPSLPVLRFAARHLLAWLRANYWNAQERLIRGRVHHVAEKLFLQFPHLGNQLRDDKSSIQEAHKLEFDVDTLRNVVIPLLVCGEQYGERVALTGLMFLRVFDVMGNSEKEAFVSMLLQLQSMWRRFSASLLAALCQKVFDVICSPESRCQKESKADQARKIEREEFHEQNEIDMTILWIQFMVSGEYRERMKLQIDPIEDLCQCGAEMLALGESIKVKVTKGFSTDLLKRLVTTLRSSKSIRNHSTLAIESANSTESLSNQKLGWVQLAWVESPLGLRYSYASHQSICQRQLCEYSLDNDILMPESTSFVNQEEEEDDSHTIDNDDAEMVMDALMEDWDATYNTTLQQTLDLQDTIARDGLRQGDSTTVLPKQELLRIQEEIEIW</sequence>
<dbReference type="Pfam" id="PF04031">
    <property type="entry name" value="Las1"/>
    <property type="match status" value="1"/>
</dbReference>